<organism evidence="2 3">
    <name type="scientific">Neodothiora populina</name>
    <dbReference type="NCBI Taxonomy" id="2781224"/>
    <lineage>
        <taxon>Eukaryota</taxon>
        <taxon>Fungi</taxon>
        <taxon>Dikarya</taxon>
        <taxon>Ascomycota</taxon>
        <taxon>Pezizomycotina</taxon>
        <taxon>Dothideomycetes</taxon>
        <taxon>Dothideomycetidae</taxon>
        <taxon>Dothideales</taxon>
        <taxon>Dothioraceae</taxon>
        <taxon>Neodothiora</taxon>
    </lineage>
</organism>
<dbReference type="RefSeq" id="XP_069196700.1">
    <property type="nucleotide sequence ID" value="XM_069344282.1"/>
</dbReference>
<protein>
    <submittedName>
        <fullName evidence="2">Uncharacterized protein</fullName>
    </submittedName>
</protein>
<dbReference type="Proteomes" id="UP001562354">
    <property type="component" value="Unassembled WGS sequence"/>
</dbReference>
<feature type="transmembrane region" description="Helical" evidence="1">
    <location>
        <begin position="160"/>
        <end position="179"/>
    </location>
</feature>
<evidence type="ECO:0000256" key="1">
    <source>
        <dbReference type="SAM" id="Phobius"/>
    </source>
</evidence>
<name>A0ABR3P2X0_9PEZI</name>
<dbReference type="GeneID" id="95978312"/>
<evidence type="ECO:0000313" key="3">
    <source>
        <dbReference type="Proteomes" id="UP001562354"/>
    </source>
</evidence>
<keyword evidence="3" id="KW-1185">Reference proteome</keyword>
<feature type="transmembrane region" description="Helical" evidence="1">
    <location>
        <begin position="370"/>
        <end position="390"/>
    </location>
</feature>
<reference evidence="2 3" key="1">
    <citation type="submission" date="2024-07" db="EMBL/GenBank/DDBJ databases">
        <title>Draft sequence of the Neodothiora populina.</title>
        <authorList>
            <person name="Drown D.D."/>
            <person name="Schuette U.S."/>
            <person name="Buechlein A.B."/>
            <person name="Rusch D.R."/>
            <person name="Winton L.W."/>
            <person name="Adams G.A."/>
        </authorList>
    </citation>
    <scope>NUCLEOTIDE SEQUENCE [LARGE SCALE GENOMIC DNA]</scope>
    <source>
        <strain evidence="2 3">CPC 39397</strain>
    </source>
</reference>
<feature type="transmembrane region" description="Helical" evidence="1">
    <location>
        <begin position="271"/>
        <end position="291"/>
    </location>
</feature>
<accession>A0ABR3P2X0</accession>
<keyword evidence="1" id="KW-0812">Transmembrane</keyword>
<evidence type="ECO:0000313" key="2">
    <source>
        <dbReference type="EMBL" id="KAL1297018.1"/>
    </source>
</evidence>
<dbReference type="EMBL" id="JBFMKM010000016">
    <property type="protein sequence ID" value="KAL1297018.1"/>
    <property type="molecule type" value="Genomic_DNA"/>
</dbReference>
<keyword evidence="1" id="KW-1133">Transmembrane helix</keyword>
<sequence>MSHVPFVTIDPDANIPPLYATTTAAATTSTIPDPVPARSADSLRTSSASRENIVAATDPLLADSMSATSTSAAPVDTTRPLTAKKKNRGSLPSWIAFPLTVVLSLGLSASLYSAVPQLVGYELAAVSRTIDEPWEIGSLLAWKVVEMAVSWSVGLDYLDILSLALLSNVPYYVLLNVFYETSYKALAASFTIDMISLALPFSLLRPLNFYNARKRTSRPQSVSEIASDRSINMYMTALAAALYSLVVYSSFYTWLPVYMIKHFDEVRSLEAAHNATLPILLIACIPIGYAAKNFLFKPSIAAARPLIDPFDPVTASLPDTVRYNLGVGLHSSRASILTTRTTLLIVNAAINTFVRVFGTVEGTDALGAAGWAGLWSAAALMVGVGFAWAAES</sequence>
<comment type="caution">
    <text evidence="2">The sequence shown here is derived from an EMBL/GenBank/DDBJ whole genome shotgun (WGS) entry which is preliminary data.</text>
</comment>
<feature type="transmembrane region" description="Helical" evidence="1">
    <location>
        <begin position="341"/>
        <end position="358"/>
    </location>
</feature>
<keyword evidence="1" id="KW-0472">Membrane</keyword>
<proteinExistence type="predicted"/>
<feature type="transmembrane region" description="Helical" evidence="1">
    <location>
        <begin position="94"/>
        <end position="114"/>
    </location>
</feature>
<gene>
    <name evidence="2" type="ORF">AAFC00_004612</name>
</gene>
<feature type="transmembrane region" description="Helical" evidence="1">
    <location>
        <begin position="231"/>
        <end position="251"/>
    </location>
</feature>